<evidence type="ECO:0000313" key="10">
    <source>
        <dbReference type="Proteomes" id="UP000184241"/>
    </source>
</evidence>
<dbReference type="EMBL" id="FQXU01000024">
    <property type="protein sequence ID" value="SHI89935.1"/>
    <property type="molecule type" value="Genomic_DNA"/>
</dbReference>
<evidence type="ECO:0000256" key="2">
    <source>
        <dbReference type="ARBA" id="ARBA00014363"/>
    </source>
</evidence>
<dbReference type="GO" id="GO:0003887">
    <property type="term" value="F:DNA-directed DNA polymerase activity"/>
    <property type="evidence" value="ECO:0007669"/>
    <property type="project" value="UniProtKB-KW"/>
</dbReference>
<keyword evidence="3" id="KW-0808">Transferase</keyword>
<evidence type="ECO:0000256" key="3">
    <source>
        <dbReference type="ARBA" id="ARBA00022679"/>
    </source>
</evidence>
<dbReference type="NCBIfam" id="NF004047">
    <property type="entry name" value="PRK05564.1"/>
    <property type="match status" value="1"/>
</dbReference>
<dbReference type="GO" id="GO:0009360">
    <property type="term" value="C:DNA polymerase III complex"/>
    <property type="evidence" value="ECO:0007669"/>
    <property type="project" value="InterPro"/>
</dbReference>
<dbReference type="EC" id="2.7.7.7" evidence="1"/>
<evidence type="ECO:0000259" key="8">
    <source>
        <dbReference type="Pfam" id="PF09115"/>
    </source>
</evidence>
<organism evidence="9 10">
    <name type="scientific">Clostridium intestinale DSM 6191</name>
    <dbReference type="NCBI Taxonomy" id="1121320"/>
    <lineage>
        <taxon>Bacteria</taxon>
        <taxon>Bacillati</taxon>
        <taxon>Bacillota</taxon>
        <taxon>Clostridia</taxon>
        <taxon>Eubacteriales</taxon>
        <taxon>Clostridiaceae</taxon>
        <taxon>Clostridium</taxon>
    </lineage>
</organism>
<dbReference type="GO" id="GO:0003677">
    <property type="term" value="F:DNA binding"/>
    <property type="evidence" value="ECO:0007669"/>
    <property type="project" value="InterPro"/>
</dbReference>
<protein>
    <recommendedName>
        <fullName evidence="2">DNA polymerase III subunit delta'</fullName>
        <ecNumber evidence="1">2.7.7.7</ecNumber>
    </recommendedName>
</protein>
<dbReference type="RefSeq" id="WP_073022796.1">
    <property type="nucleotide sequence ID" value="NZ_FQXU01000024.1"/>
</dbReference>
<evidence type="ECO:0000256" key="7">
    <source>
        <dbReference type="ARBA" id="ARBA00049244"/>
    </source>
</evidence>
<dbReference type="Gene3D" id="1.20.272.10">
    <property type="match status" value="1"/>
</dbReference>
<evidence type="ECO:0000313" key="9">
    <source>
        <dbReference type="EMBL" id="SHI89935.1"/>
    </source>
</evidence>
<reference evidence="9 10" key="1">
    <citation type="submission" date="2016-11" db="EMBL/GenBank/DDBJ databases">
        <authorList>
            <person name="Jaros S."/>
            <person name="Januszkiewicz K."/>
            <person name="Wedrychowicz H."/>
        </authorList>
    </citation>
    <scope>NUCLEOTIDE SEQUENCE [LARGE SCALE GENOMIC DNA]</scope>
    <source>
        <strain evidence="9 10">DSM 6191</strain>
    </source>
</reference>
<keyword evidence="6" id="KW-0239">DNA-directed DNA polymerase</keyword>
<dbReference type="Gene3D" id="3.40.50.300">
    <property type="entry name" value="P-loop containing nucleotide triphosphate hydrolases"/>
    <property type="match status" value="1"/>
</dbReference>
<proteinExistence type="predicted"/>
<comment type="catalytic activity">
    <reaction evidence="7">
        <text>DNA(n) + a 2'-deoxyribonucleoside 5'-triphosphate = DNA(n+1) + diphosphate</text>
        <dbReference type="Rhea" id="RHEA:22508"/>
        <dbReference type="Rhea" id="RHEA-COMP:17339"/>
        <dbReference type="Rhea" id="RHEA-COMP:17340"/>
        <dbReference type="ChEBI" id="CHEBI:33019"/>
        <dbReference type="ChEBI" id="CHEBI:61560"/>
        <dbReference type="ChEBI" id="CHEBI:173112"/>
        <dbReference type="EC" id="2.7.7.7"/>
    </reaction>
</comment>
<dbReference type="PANTHER" id="PTHR11669">
    <property type="entry name" value="REPLICATION FACTOR C / DNA POLYMERASE III GAMMA-TAU SUBUNIT"/>
    <property type="match status" value="1"/>
</dbReference>
<dbReference type="AlphaFoldDB" id="A0A1M6EWW9"/>
<keyword evidence="5" id="KW-0235">DNA replication</keyword>
<name>A0A1M6EWW9_9CLOT</name>
<dbReference type="InterPro" id="IPR015199">
    <property type="entry name" value="DNA_pol_III_delta_C"/>
</dbReference>
<dbReference type="Pfam" id="PF13177">
    <property type="entry name" value="DNA_pol3_delta2"/>
    <property type="match status" value="1"/>
</dbReference>
<dbReference type="InterPro" id="IPR050238">
    <property type="entry name" value="DNA_Rep/Repair_Clamp_Loader"/>
</dbReference>
<keyword evidence="4" id="KW-0548">Nucleotidyltransferase</keyword>
<evidence type="ECO:0000256" key="6">
    <source>
        <dbReference type="ARBA" id="ARBA00022932"/>
    </source>
</evidence>
<sequence>MKFIGHNKIRESFDKLIEKCALSHAHLIIGEDGIGKSKIAQIFALSILGKSQEREYADIVNYRVNDKSIGIDEVRGIIQEIYKKPFEGDKKVIIIHRGNKLTIQAQNALLKTIEEPPKGVYIIILCESGDLILDTIKSRCQIHKLSPLNIEDMREYINLYFKEFDEKMINSALAYAGGVPGKVEDFFNNKNLEILRGIICNLLVDINKGDKVAVITYEKKLASFKENWEEILNILLSFIRDISVYKEVENKELIINGDKLHEIDNISREMTFRKLKGMVKVLDRTRSKLNSNTNFLLTLNVMIIDLMEV</sequence>
<dbReference type="PANTHER" id="PTHR11669:SF8">
    <property type="entry name" value="DNA POLYMERASE III SUBUNIT DELTA"/>
    <property type="match status" value="1"/>
</dbReference>
<dbReference type="Pfam" id="PF09115">
    <property type="entry name" value="DNApol3-delta_C"/>
    <property type="match status" value="1"/>
</dbReference>
<dbReference type="Proteomes" id="UP000184241">
    <property type="component" value="Unassembled WGS sequence"/>
</dbReference>
<accession>A0A1M6EWW9</accession>
<dbReference type="SUPFAM" id="SSF52540">
    <property type="entry name" value="P-loop containing nucleoside triphosphate hydrolases"/>
    <property type="match status" value="1"/>
</dbReference>
<evidence type="ECO:0000256" key="4">
    <source>
        <dbReference type="ARBA" id="ARBA00022695"/>
    </source>
</evidence>
<evidence type="ECO:0000256" key="1">
    <source>
        <dbReference type="ARBA" id="ARBA00012417"/>
    </source>
</evidence>
<gene>
    <name evidence="9" type="ORF">SAMN02745941_04527</name>
</gene>
<evidence type="ECO:0000256" key="5">
    <source>
        <dbReference type="ARBA" id="ARBA00022705"/>
    </source>
</evidence>
<dbReference type="GO" id="GO:0006261">
    <property type="term" value="P:DNA-templated DNA replication"/>
    <property type="evidence" value="ECO:0007669"/>
    <property type="project" value="TreeGrafter"/>
</dbReference>
<dbReference type="InterPro" id="IPR027417">
    <property type="entry name" value="P-loop_NTPase"/>
</dbReference>
<feature type="domain" description="DNA polymerase III delta subunit C-terminal" evidence="8">
    <location>
        <begin position="224"/>
        <end position="305"/>
    </location>
</feature>